<feature type="transmembrane region" description="Helical" evidence="1">
    <location>
        <begin position="74"/>
        <end position="96"/>
    </location>
</feature>
<evidence type="ECO:0000313" key="3">
    <source>
        <dbReference type="EMBL" id="MFC2925550.1"/>
    </source>
</evidence>
<dbReference type="InterPro" id="IPR007492">
    <property type="entry name" value="LytTR_DNA-bd_dom"/>
</dbReference>
<feature type="transmembrane region" description="Helical" evidence="1">
    <location>
        <begin position="42"/>
        <end position="62"/>
    </location>
</feature>
<dbReference type="EMBL" id="JBHRSV010000005">
    <property type="protein sequence ID" value="MFC2925550.1"/>
    <property type="molecule type" value="Genomic_DNA"/>
</dbReference>
<accession>A0ABV6ZVQ1</accession>
<feature type="domain" description="HTH LytTR-type" evidence="2">
    <location>
        <begin position="141"/>
        <end position="245"/>
    </location>
</feature>
<dbReference type="GO" id="GO:0003677">
    <property type="term" value="F:DNA binding"/>
    <property type="evidence" value="ECO:0007669"/>
    <property type="project" value="UniProtKB-KW"/>
</dbReference>
<gene>
    <name evidence="3" type="ORF">ACFOOR_05480</name>
</gene>
<dbReference type="Proteomes" id="UP001595379">
    <property type="component" value="Unassembled WGS sequence"/>
</dbReference>
<keyword evidence="1" id="KW-1133">Transmembrane helix</keyword>
<sequence>MTWTERVKQLLPGAGFILGVGTFLAFLAPYQTHHLGWPLVWFYWTGLIAWGALCGEIGGRLLQRFVPGWPDWISYPLISLAISVPVTAAVLTLQALLGDPHPLDGWPVVLFFVWVVSAGITFLTWLIDRTKRTGQTAEPVIARTLTDKLPVRLRTAELHALQSEDHYLRVHTSAGDALILMRLSDAIAAASALEGEQTHRSWWVARSAITDARRDGSQAVLTLKGGIEAPVSRANVPKLREKGWL</sequence>
<feature type="transmembrane region" description="Helical" evidence="1">
    <location>
        <begin position="12"/>
        <end position="30"/>
    </location>
</feature>
<protein>
    <submittedName>
        <fullName evidence="3">LytTR family DNA-binding domain-containing protein</fullName>
    </submittedName>
</protein>
<reference evidence="4" key="1">
    <citation type="journal article" date="2019" name="Int. J. Syst. Evol. Microbiol.">
        <title>The Global Catalogue of Microorganisms (GCM) 10K type strain sequencing project: providing services to taxonomists for standard genome sequencing and annotation.</title>
        <authorList>
            <consortium name="The Broad Institute Genomics Platform"/>
            <consortium name="The Broad Institute Genome Sequencing Center for Infectious Disease"/>
            <person name="Wu L."/>
            <person name="Ma J."/>
        </authorList>
    </citation>
    <scope>NUCLEOTIDE SEQUENCE [LARGE SCALE GENOMIC DNA]</scope>
    <source>
        <strain evidence="4">KCTC 52487</strain>
    </source>
</reference>
<name>A0ABV6ZVQ1_9PROT</name>
<evidence type="ECO:0000256" key="1">
    <source>
        <dbReference type="SAM" id="Phobius"/>
    </source>
</evidence>
<dbReference type="Gene3D" id="2.40.50.1020">
    <property type="entry name" value="LytTr DNA-binding domain"/>
    <property type="match status" value="1"/>
</dbReference>
<keyword evidence="1" id="KW-0812">Transmembrane</keyword>
<comment type="caution">
    <text evidence="3">The sequence shown here is derived from an EMBL/GenBank/DDBJ whole genome shotgun (WGS) entry which is preliminary data.</text>
</comment>
<dbReference type="Pfam" id="PF04397">
    <property type="entry name" value="LytTR"/>
    <property type="match status" value="1"/>
</dbReference>
<proteinExistence type="predicted"/>
<keyword evidence="4" id="KW-1185">Reference proteome</keyword>
<keyword evidence="1" id="KW-0472">Membrane</keyword>
<keyword evidence="3" id="KW-0238">DNA-binding</keyword>
<dbReference type="PROSITE" id="PS50930">
    <property type="entry name" value="HTH_LYTTR"/>
    <property type="match status" value="1"/>
</dbReference>
<dbReference type="RefSeq" id="WP_343165318.1">
    <property type="nucleotide sequence ID" value="NZ_JBHRSV010000005.1"/>
</dbReference>
<evidence type="ECO:0000259" key="2">
    <source>
        <dbReference type="PROSITE" id="PS50930"/>
    </source>
</evidence>
<feature type="transmembrane region" description="Helical" evidence="1">
    <location>
        <begin position="108"/>
        <end position="127"/>
    </location>
</feature>
<organism evidence="3 4">
    <name type="scientific">Hyphobacterium vulgare</name>
    <dbReference type="NCBI Taxonomy" id="1736751"/>
    <lineage>
        <taxon>Bacteria</taxon>
        <taxon>Pseudomonadati</taxon>
        <taxon>Pseudomonadota</taxon>
        <taxon>Alphaproteobacteria</taxon>
        <taxon>Maricaulales</taxon>
        <taxon>Maricaulaceae</taxon>
        <taxon>Hyphobacterium</taxon>
    </lineage>
</organism>
<evidence type="ECO:0000313" key="4">
    <source>
        <dbReference type="Proteomes" id="UP001595379"/>
    </source>
</evidence>
<dbReference type="SMART" id="SM00850">
    <property type="entry name" value="LytTR"/>
    <property type="match status" value="1"/>
</dbReference>